<evidence type="ECO:0000313" key="2">
    <source>
        <dbReference type="Proteomes" id="UP000198992"/>
    </source>
</evidence>
<gene>
    <name evidence="1" type="ORF">SAMN05444164_8371</name>
</gene>
<dbReference type="RefSeq" id="WP_092125432.1">
    <property type="nucleotide sequence ID" value="NZ_FNTH01000001.1"/>
</dbReference>
<name>A0A1H5JDG2_9BRAD</name>
<sequence length="75" mass="8017">MAWTWRWWVFLGLLIPAVIAAAMAQQSMNNRNVASLGKGDFLYALTTRPGATVTGTLVVGATYSAIITAVTGFIL</sequence>
<accession>A0A1H5JDG2</accession>
<dbReference type="AlphaFoldDB" id="A0A1H5JDG2"/>
<dbReference type="Proteomes" id="UP000198992">
    <property type="component" value="Unassembled WGS sequence"/>
</dbReference>
<dbReference type="EMBL" id="FNTH01000001">
    <property type="protein sequence ID" value="SEE50267.1"/>
    <property type="molecule type" value="Genomic_DNA"/>
</dbReference>
<reference evidence="1 2" key="1">
    <citation type="submission" date="2016-10" db="EMBL/GenBank/DDBJ databases">
        <authorList>
            <person name="de Groot N.N."/>
        </authorList>
    </citation>
    <scope>NUCLEOTIDE SEQUENCE [LARGE SCALE GENOMIC DNA]</scope>
    <source>
        <strain evidence="1 2">MT12</strain>
    </source>
</reference>
<evidence type="ECO:0000313" key="1">
    <source>
        <dbReference type="EMBL" id="SEE50267.1"/>
    </source>
</evidence>
<proteinExistence type="predicted"/>
<protein>
    <submittedName>
        <fullName evidence="1">Uncharacterized protein</fullName>
    </submittedName>
</protein>
<organism evidence="1 2">
    <name type="scientific">Bradyrhizobium erythrophlei</name>
    <dbReference type="NCBI Taxonomy" id="1437360"/>
    <lineage>
        <taxon>Bacteria</taxon>
        <taxon>Pseudomonadati</taxon>
        <taxon>Pseudomonadota</taxon>
        <taxon>Alphaproteobacteria</taxon>
        <taxon>Hyphomicrobiales</taxon>
        <taxon>Nitrobacteraceae</taxon>
        <taxon>Bradyrhizobium</taxon>
    </lineage>
</organism>